<feature type="compositionally biased region" description="Low complexity" evidence="1">
    <location>
        <begin position="11"/>
        <end position="23"/>
    </location>
</feature>
<keyword evidence="2" id="KW-1133">Transmembrane helix</keyword>
<sequence>MSIPLKPLPQSPSQSPSQSQSKTKPTHSLSTHLIFLTGLTTFFLPLTLLPYLYARRRRVGSLQNRVRELEGVVEGMYREMRIREMEMKMKMREKEREDECREIQSDIRYLLDQAKITRRHTQGMAVKSIGLSLADIASFIHQVELSMPTTATATATATDNKNRVDRLWVTALMLQNLKLK</sequence>
<keyword evidence="4" id="KW-1185">Reference proteome</keyword>
<feature type="compositionally biased region" description="Pro residues" evidence="1">
    <location>
        <begin position="1"/>
        <end position="10"/>
    </location>
</feature>
<proteinExistence type="predicted"/>
<gene>
    <name evidence="3" type="ORF">DFH05DRAFT_1196619</name>
</gene>
<evidence type="ECO:0000313" key="4">
    <source>
        <dbReference type="Proteomes" id="UP001142393"/>
    </source>
</evidence>
<comment type="caution">
    <text evidence="3">The sequence shown here is derived from an EMBL/GenBank/DDBJ whole genome shotgun (WGS) entry which is preliminary data.</text>
</comment>
<evidence type="ECO:0000256" key="1">
    <source>
        <dbReference type="SAM" id="MobiDB-lite"/>
    </source>
</evidence>
<organism evidence="3 4">
    <name type="scientific">Lentinula detonsa</name>
    <dbReference type="NCBI Taxonomy" id="2804962"/>
    <lineage>
        <taxon>Eukaryota</taxon>
        <taxon>Fungi</taxon>
        <taxon>Dikarya</taxon>
        <taxon>Basidiomycota</taxon>
        <taxon>Agaricomycotina</taxon>
        <taxon>Agaricomycetes</taxon>
        <taxon>Agaricomycetidae</taxon>
        <taxon>Agaricales</taxon>
        <taxon>Marasmiineae</taxon>
        <taxon>Omphalotaceae</taxon>
        <taxon>Lentinula</taxon>
    </lineage>
</organism>
<keyword evidence="2" id="KW-0472">Membrane</keyword>
<accession>A0A9W8NYC9</accession>
<evidence type="ECO:0000313" key="3">
    <source>
        <dbReference type="EMBL" id="KAJ3743323.1"/>
    </source>
</evidence>
<dbReference type="EMBL" id="JANVFU010000008">
    <property type="protein sequence ID" value="KAJ3743323.1"/>
    <property type="molecule type" value="Genomic_DNA"/>
</dbReference>
<feature type="region of interest" description="Disordered" evidence="1">
    <location>
        <begin position="1"/>
        <end position="25"/>
    </location>
</feature>
<reference evidence="3 4" key="1">
    <citation type="journal article" date="2023" name="Proc. Natl. Acad. Sci. U.S.A.">
        <title>A global phylogenomic analysis of the shiitake genus Lentinula.</title>
        <authorList>
            <person name="Sierra-Patev S."/>
            <person name="Min B."/>
            <person name="Naranjo-Ortiz M."/>
            <person name="Looney B."/>
            <person name="Konkel Z."/>
            <person name="Slot J.C."/>
            <person name="Sakamoto Y."/>
            <person name="Steenwyk J.L."/>
            <person name="Rokas A."/>
            <person name="Carro J."/>
            <person name="Camarero S."/>
            <person name="Ferreira P."/>
            <person name="Molpeceres G."/>
            <person name="Ruiz-Duenas F.J."/>
            <person name="Serrano A."/>
            <person name="Henrissat B."/>
            <person name="Drula E."/>
            <person name="Hughes K.W."/>
            <person name="Mata J.L."/>
            <person name="Ishikawa N.K."/>
            <person name="Vargas-Isla R."/>
            <person name="Ushijima S."/>
            <person name="Smith C.A."/>
            <person name="Donoghue J."/>
            <person name="Ahrendt S."/>
            <person name="Andreopoulos W."/>
            <person name="He G."/>
            <person name="LaButti K."/>
            <person name="Lipzen A."/>
            <person name="Ng V."/>
            <person name="Riley R."/>
            <person name="Sandor L."/>
            <person name="Barry K."/>
            <person name="Martinez A.T."/>
            <person name="Xiao Y."/>
            <person name="Gibbons J.G."/>
            <person name="Terashima K."/>
            <person name="Grigoriev I.V."/>
            <person name="Hibbett D."/>
        </authorList>
    </citation>
    <scope>NUCLEOTIDE SEQUENCE [LARGE SCALE GENOMIC DNA]</scope>
    <source>
        <strain evidence="3 4">TFB7810</strain>
    </source>
</reference>
<dbReference type="Proteomes" id="UP001142393">
    <property type="component" value="Unassembled WGS sequence"/>
</dbReference>
<keyword evidence="2" id="KW-0812">Transmembrane</keyword>
<feature type="transmembrane region" description="Helical" evidence="2">
    <location>
        <begin position="33"/>
        <end position="54"/>
    </location>
</feature>
<dbReference type="AlphaFoldDB" id="A0A9W8NYC9"/>
<name>A0A9W8NYC9_9AGAR</name>
<evidence type="ECO:0000256" key="2">
    <source>
        <dbReference type="SAM" id="Phobius"/>
    </source>
</evidence>
<protein>
    <submittedName>
        <fullName evidence="3">Uncharacterized protein</fullName>
    </submittedName>
</protein>